<feature type="domain" description="RNA ligase" evidence="1">
    <location>
        <begin position="97"/>
        <end position="252"/>
    </location>
</feature>
<dbReference type="CDD" id="cd07894">
    <property type="entry name" value="Adenylation_RNA_ligase"/>
    <property type="match status" value="1"/>
</dbReference>
<proteinExistence type="predicted"/>
<dbReference type="AlphaFoldDB" id="A0AA90ZD09"/>
<dbReference type="PRINTS" id="PR01048">
    <property type="entry name" value="Y414FAMILY"/>
</dbReference>
<dbReference type="NCBIfam" id="TIGR01209">
    <property type="entry name" value="RNA ligase"/>
    <property type="match status" value="1"/>
</dbReference>
<dbReference type="EMBL" id="JAVDQI010000005">
    <property type="protein sequence ID" value="MDR6223162.1"/>
    <property type="molecule type" value="Genomic_DNA"/>
</dbReference>
<dbReference type="Proteomes" id="UP001185015">
    <property type="component" value="Unassembled WGS sequence"/>
</dbReference>
<keyword evidence="4" id="KW-1185">Reference proteome</keyword>
<dbReference type="InterPro" id="IPR041596">
    <property type="entry name" value="Lig_Pab1020_C"/>
</dbReference>
<dbReference type="InterPro" id="IPR021122">
    <property type="entry name" value="RNA_ligase_dom_REL/Rnl2"/>
</dbReference>
<evidence type="ECO:0000259" key="1">
    <source>
        <dbReference type="Pfam" id="PF09414"/>
    </source>
</evidence>
<reference evidence="3 4" key="1">
    <citation type="submission" date="2023-07" db="EMBL/GenBank/DDBJ databases">
        <title>Genomic Encyclopedia of Type Strains, Phase IV (KMG-IV): sequencing the most valuable type-strain genomes for metagenomic binning, comparative biology and taxonomic classification.</title>
        <authorList>
            <person name="Goeker M."/>
        </authorList>
    </citation>
    <scope>NUCLEOTIDE SEQUENCE [LARGE SCALE GENOMIC DNA]</scope>
    <source>
        <strain evidence="3 4">DSM 17273</strain>
    </source>
</reference>
<dbReference type="Pfam" id="PF09414">
    <property type="entry name" value="RNA_ligase"/>
    <property type="match status" value="1"/>
</dbReference>
<keyword evidence="3" id="KW-0436">Ligase</keyword>
<dbReference type="SUPFAM" id="SSF56091">
    <property type="entry name" value="DNA ligase/mRNA capping enzyme, catalytic domain"/>
    <property type="match status" value="1"/>
</dbReference>
<dbReference type="Gene3D" id="3.30.70.2160">
    <property type="match status" value="1"/>
</dbReference>
<organism evidence="3 4">
    <name type="scientific">Methanococcoides alaskense</name>
    <dbReference type="NCBI Taxonomy" id="325778"/>
    <lineage>
        <taxon>Archaea</taxon>
        <taxon>Methanobacteriati</taxon>
        <taxon>Methanobacteriota</taxon>
        <taxon>Stenosarchaea group</taxon>
        <taxon>Methanomicrobia</taxon>
        <taxon>Methanosarcinales</taxon>
        <taxon>Methanosarcinaceae</taxon>
        <taxon>Methanococcoides</taxon>
    </lineage>
</organism>
<dbReference type="EC" id="6.5.1.1" evidence="3"/>
<name>A0AA90ZD09_9EURY</name>
<evidence type="ECO:0000259" key="2">
    <source>
        <dbReference type="Pfam" id="PF18330"/>
    </source>
</evidence>
<dbReference type="RefSeq" id="WP_270095860.1">
    <property type="nucleotide sequence ID" value="NZ_JAQFFK010000003.1"/>
</dbReference>
<comment type="caution">
    <text evidence="3">The sequence shown here is derived from an EMBL/GenBank/DDBJ whole genome shotgun (WGS) entry which is preliminary data.</text>
</comment>
<feature type="domain" description="RNA ligase Pab1020 C-terminal" evidence="2">
    <location>
        <begin position="263"/>
        <end position="387"/>
    </location>
</feature>
<dbReference type="Pfam" id="PF18330">
    <property type="entry name" value="Lig_C"/>
    <property type="match status" value="1"/>
</dbReference>
<gene>
    <name evidence="3" type="ORF">J2750_001624</name>
</gene>
<evidence type="ECO:0000313" key="4">
    <source>
        <dbReference type="Proteomes" id="UP001185015"/>
    </source>
</evidence>
<evidence type="ECO:0000313" key="3">
    <source>
        <dbReference type="EMBL" id="MDR6223162.1"/>
    </source>
</evidence>
<dbReference type="GO" id="GO:0003910">
    <property type="term" value="F:DNA ligase (ATP) activity"/>
    <property type="evidence" value="ECO:0007669"/>
    <property type="project" value="UniProtKB-EC"/>
</dbReference>
<sequence>MRPDDVDGIQLDVRAAADYLDLPVSKLQKLLQKRELLQLWGDHQHLFRFDTSISHIDSGSVLQQKNGCFELIRGFPKIQRAMLLKPAIEAHFSDVETVCVEEKMNGFNVRIVTVDGKIIAITRGGYVCPYSTERVQKFLDIDLFEEHPELVLHGEMVGPDNPYIPKKIYNVESLELFVFDIRHKHSGIPLPLHERRQLAKEYGFTQVRLFGEFSKEEAPLKIREIIRELGKIEHEGVIIKDPMMEIAPLKYTCSQSNCADLKHAFKFYNDVGRDYLFSRVVREGFQAVEWKETSDDIDKRCLQLGRSILYPMIDSINDIGNGSRVADEVQMRVSSLETVSKFKEYLRRQGMETIFSEPEVAGDEFIVKIRKLNKSTNDKTLSMWKGETW</sequence>
<dbReference type="Gene3D" id="3.30.1490.70">
    <property type="match status" value="1"/>
</dbReference>
<dbReference type="Gene3D" id="3.10.450.740">
    <property type="match status" value="1"/>
</dbReference>
<dbReference type="InterPro" id="IPR001072">
    <property type="entry name" value="RNA_ligase_Pab1020"/>
</dbReference>
<accession>A0AA90ZD09</accession>
<dbReference type="Gene3D" id="3.30.470.30">
    <property type="entry name" value="DNA ligase/mRNA capping enzyme"/>
    <property type="match status" value="1"/>
</dbReference>
<protein>
    <submittedName>
        <fullName evidence="3">ATP-dependent DNA ligase</fullName>
        <ecNumber evidence="3">6.5.1.1</ecNumber>
    </submittedName>
</protein>